<dbReference type="InterPro" id="IPR050103">
    <property type="entry name" value="Class-III_PLP-dep_AT"/>
</dbReference>
<comment type="similarity">
    <text evidence="5">Belongs to the class-III pyridoxal-phosphate-dependent aminotransferase family.</text>
</comment>
<evidence type="ECO:0000256" key="1">
    <source>
        <dbReference type="ARBA" id="ARBA00001933"/>
    </source>
</evidence>
<evidence type="ECO:0000313" key="7">
    <source>
        <dbReference type="Proteomes" id="UP000240009"/>
    </source>
</evidence>
<dbReference type="Pfam" id="PF00202">
    <property type="entry name" value="Aminotran_3"/>
    <property type="match status" value="1"/>
</dbReference>
<dbReference type="Gene3D" id="3.40.640.10">
    <property type="entry name" value="Type I PLP-dependent aspartate aminotransferase-like (Major domain)"/>
    <property type="match status" value="1"/>
</dbReference>
<name>A0A2S8F0U4_9BACT</name>
<dbReference type="OrthoDB" id="241503at2"/>
<evidence type="ECO:0000256" key="2">
    <source>
        <dbReference type="ARBA" id="ARBA00022576"/>
    </source>
</evidence>
<keyword evidence="4 5" id="KW-0663">Pyridoxal phosphate</keyword>
<dbReference type="PANTHER" id="PTHR11986:SF79">
    <property type="entry name" value="ACETYLORNITHINE AMINOTRANSFERASE, MITOCHONDRIAL"/>
    <property type="match status" value="1"/>
</dbReference>
<gene>
    <name evidence="6" type="ORF">C5Y96_23405</name>
</gene>
<protein>
    <submittedName>
        <fullName evidence="6">Acetylornithine aminotransferase</fullName>
    </submittedName>
</protein>
<comment type="caution">
    <text evidence="6">The sequence shown here is derived from an EMBL/GenBank/DDBJ whole genome shotgun (WGS) entry which is preliminary data.</text>
</comment>
<evidence type="ECO:0000256" key="5">
    <source>
        <dbReference type="RuleBase" id="RU003560"/>
    </source>
</evidence>
<dbReference type="GO" id="GO:0042802">
    <property type="term" value="F:identical protein binding"/>
    <property type="evidence" value="ECO:0007669"/>
    <property type="project" value="TreeGrafter"/>
</dbReference>
<dbReference type="AlphaFoldDB" id="A0A2S8F0U4"/>
<dbReference type="SUPFAM" id="SSF53383">
    <property type="entry name" value="PLP-dependent transferases"/>
    <property type="match status" value="1"/>
</dbReference>
<dbReference type="InterPro" id="IPR015422">
    <property type="entry name" value="PyrdxlP-dep_Trfase_small"/>
</dbReference>
<evidence type="ECO:0000256" key="3">
    <source>
        <dbReference type="ARBA" id="ARBA00022679"/>
    </source>
</evidence>
<reference evidence="6 7" key="1">
    <citation type="submission" date="2018-02" db="EMBL/GenBank/DDBJ databases">
        <title>Comparative genomes isolates from brazilian mangrove.</title>
        <authorList>
            <person name="Araujo J.E."/>
            <person name="Taketani R.G."/>
            <person name="Silva M.C.P."/>
            <person name="Loureco M.V."/>
            <person name="Andreote F.D."/>
        </authorList>
    </citation>
    <scope>NUCLEOTIDE SEQUENCE [LARGE SCALE GENOMIC DNA]</scope>
    <source>
        <strain evidence="6 7">HEX-2 MGV</strain>
    </source>
</reference>
<organism evidence="6 7">
    <name type="scientific">Blastopirellula marina</name>
    <dbReference type="NCBI Taxonomy" id="124"/>
    <lineage>
        <taxon>Bacteria</taxon>
        <taxon>Pseudomonadati</taxon>
        <taxon>Planctomycetota</taxon>
        <taxon>Planctomycetia</taxon>
        <taxon>Pirellulales</taxon>
        <taxon>Pirellulaceae</taxon>
        <taxon>Blastopirellula</taxon>
    </lineage>
</organism>
<dbReference type="EMBL" id="PUIA01000074">
    <property type="protein sequence ID" value="PQO25759.1"/>
    <property type="molecule type" value="Genomic_DNA"/>
</dbReference>
<dbReference type="RefSeq" id="WP_105358463.1">
    <property type="nucleotide sequence ID" value="NZ_PUIA01000074.1"/>
</dbReference>
<dbReference type="PANTHER" id="PTHR11986">
    <property type="entry name" value="AMINOTRANSFERASE CLASS III"/>
    <property type="match status" value="1"/>
</dbReference>
<proteinExistence type="inferred from homology"/>
<keyword evidence="2 6" id="KW-0032">Aminotransferase</keyword>
<evidence type="ECO:0000256" key="4">
    <source>
        <dbReference type="ARBA" id="ARBA00022898"/>
    </source>
</evidence>
<dbReference type="Gene3D" id="3.90.1150.10">
    <property type="entry name" value="Aspartate Aminotransferase, domain 1"/>
    <property type="match status" value="1"/>
</dbReference>
<sequence>MESEMLIAQQLLSDPRVAQATELLTTALVEHSANLRHCGPKAELSVPYQKWLEVFAELRGNSLFFPFLGSGAGQGALVELADGSVKYDMITGIGVHAMGHANPDLLAELIPAVLSDTIMQGNLQQNTESLLLSKQLVTLANRQGAALDHCFLSSSGAIANENAFKVLFQHRNGSSRILAFENAFAGRTHLTGQVTDRPKNREGQPLTVPVDYVPFFDEEHPTESTEATRKALNKYLQRYPDAHCGFIMELVQGEGGYYSAPREYFVAICQLLRKHEIPVFFDEIQTFGRTYAPFAFQMLELDAFADVVSVGKMSQVCATFFRKELNPKPGLLSQTFTSSTTAIIAARWILRKLAEGDFYGQKGRIAEIHSRFVSRFEAIHAKAPDRIRGPWGIGGMVAFTPMNGSAEAAKKVLYALYEAGVIAFVAGAGPARVRFLPPFLSLTNDEIENVCDILESVLLSLEVSP</sequence>
<dbReference type="Proteomes" id="UP000240009">
    <property type="component" value="Unassembled WGS sequence"/>
</dbReference>
<dbReference type="InterPro" id="IPR015424">
    <property type="entry name" value="PyrdxlP-dep_Trfase"/>
</dbReference>
<dbReference type="GO" id="GO:0030170">
    <property type="term" value="F:pyridoxal phosphate binding"/>
    <property type="evidence" value="ECO:0007669"/>
    <property type="project" value="InterPro"/>
</dbReference>
<dbReference type="InterPro" id="IPR005814">
    <property type="entry name" value="Aminotrans_3"/>
</dbReference>
<dbReference type="PIRSF" id="PIRSF000521">
    <property type="entry name" value="Transaminase_4ab_Lys_Orn"/>
    <property type="match status" value="1"/>
</dbReference>
<keyword evidence="3 6" id="KW-0808">Transferase</keyword>
<dbReference type="InterPro" id="IPR015421">
    <property type="entry name" value="PyrdxlP-dep_Trfase_major"/>
</dbReference>
<evidence type="ECO:0000313" key="6">
    <source>
        <dbReference type="EMBL" id="PQO25759.1"/>
    </source>
</evidence>
<accession>A0A2S8F0U4</accession>
<dbReference type="GO" id="GO:0008483">
    <property type="term" value="F:transaminase activity"/>
    <property type="evidence" value="ECO:0007669"/>
    <property type="project" value="UniProtKB-KW"/>
</dbReference>
<comment type="cofactor">
    <cofactor evidence="1">
        <name>pyridoxal 5'-phosphate</name>
        <dbReference type="ChEBI" id="CHEBI:597326"/>
    </cofactor>
</comment>